<gene>
    <name evidence="1" type="ORF">LCGC14_1955410</name>
</gene>
<dbReference type="AlphaFoldDB" id="A0A0F9FGG3"/>
<dbReference type="EMBL" id="LAZR01021425">
    <property type="protein sequence ID" value="KKL85373.1"/>
    <property type="molecule type" value="Genomic_DNA"/>
</dbReference>
<proteinExistence type="predicted"/>
<evidence type="ECO:0000313" key="1">
    <source>
        <dbReference type="EMBL" id="KKL85373.1"/>
    </source>
</evidence>
<accession>A0A0F9FGG3</accession>
<sequence>MGLLTFEHQILGNWQASLKEGEKFT</sequence>
<protein>
    <submittedName>
        <fullName evidence="1">Uncharacterized protein</fullName>
    </submittedName>
</protein>
<feature type="non-terminal residue" evidence="1">
    <location>
        <position position="25"/>
    </location>
</feature>
<reference evidence="1" key="1">
    <citation type="journal article" date="2015" name="Nature">
        <title>Complex archaea that bridge the gap between prokaryotes and eukaryotes.</title>
        <authorList>
            <person name="Spang A."/>
            <person name="Saw J.H."/>
            <person name="Jorgensen S.L."/>
            <person name="Zaremba-Niedzwiedzka K."/>
            <person name="Martijn J."/>
            <person name="Lind A.E."/>
            <person name="van Eijk R."/>
            <person name="Schleper C."/>
            <person name="Guy L."/>
            <person name="Ettema T.J."/>
        </authorList>
    </citation>
    <scope>NUCLEOTIDE SEQUENCE</scope>
</reference>
<organism evidence="1">
    <name type="scientific">marine sediment metagenome</name>
    <dbReference type="NCBI Taxonomy" id="412755"/>
    <lineage>
        <taxon>unclassified sequences</taxon>
        <taxon>metagenomes</taxon>
        <taxon>ecological metagenomes</taxon>
    </lineage>
</organism>
<comment type="caution">
    <text evidence="1">The sequence shown here is derived from an EMBL/GenBank/DDBJ whole genome shotgun (WGS) entry which is preliminary data.</text>
</comment>
<name>A0A0F9FGG3_9ZZZZ</name>